<proteinExistence type="predicted"/>
<dbReference type="InterPro" id="IPR004161">
    <property type="entry name" value="EFTu-like_2"/>
</dbReference>
<dbReference type="Gene3D" id="2.40.30.10">
    <property type="entry name" value="Translation factors"/>
    <property type="match status" value="1"/>
</dbReference>
<dbReference type="SUPFAM" id="SSF50447">
    <property type="entry name" value="Translation proteins"/>
    <property type="match status" value="1"/>
</dbReference>
<sequence>MVKSINFVVLGKQDIASEFGKKGTETDLTLYDRKESDIIKTWVIPNGFPDKIQPLFQAINLAEYVIFHVDVLDKFTGEQIIALDSLKKEKGILSHTFDVDEFKLNAMIKGTVVEKYRRVDQDKIKEEMDKLEPISNEGPSEMVIDHCFDVKGVGTVILGKVTSGKIKQYDNLKLYPLGTDVLIKSIQMHDDPVEESVYPARVGLAVKGVKPDEVGRGDVISEEDTVEVKNKIEIDFQKNPFYKNEITENQGCLVCIGLQIKAAKFTSLSPLQLTFEKPIVCKQKQQVVILKPESTTIRILGNGIIIS</sequence>
<organism evidence="2 3">
    <name type="scientific">Candidatus Nitrosopumilus koreensis AR1</name>
    <dbReference type="NCBI Taxonomy" id="1229908"/>
    <lineage>
        <taxon>Archaea</taxon>
        <taxon>Nitrososphaerota</taxon>
        <taxon>Nitrososphaeria</taxon>
        <taxon>Nitrosopumilales</taxon>
        <taxon>Nitrosopumilaceae</taxon>
        <taxon>Nitrosopumilus</taxon>
    </lineage>
</organism>
<dbReference type="KEGG" id="nkr:NKOR_05445"/>
<keyword evidence="2" id="KW-0648">Protein biosynthesis</keyword>
<dbReference type="GeneID" id="13725125"/>
<dbReference type="GO" id="GO:0001514">
    <property type="term" value="P:selenocysteine incorporation"/>
    <property type="evidence" value="ECO:0007669"/>
    <property type="project" value="TreeGrafter"/>
</dbReference>
<feature type="domain" description="Translation elongation factor EFTu-like" evidence="1">
    <location>
        <begin position="154"/>
        <end position="220"/>
    </location>
</feature>
<name>K0B7R3_9ARCH</name>
<dbReference type="AlphaFoldDB" id="K0B7R3"/>
<dbReference type="InterPro" id="IPR009000">
    <property type="entry name" value="Transl_B-barrel_sf"/>
</dbReference>
<dbReference type="Proteomes" id="UP000006101">
    <property type="component" value="Chromosome"/>
</dbReference>
<dbReference type="Pfam" id="PF03144">
    <property type="entry name" value="GTP_EFTU_D2"/>
    <property type="match status" value="1"/>
</dbReference>
<dbReference type="HOGENOM" id="CLU_077867_0_0_2"/>
<dbReference type="CDD" id="cd03696">
    <property type="entry name" value="SelB_II"/>
    <property type="match status" value="1"/>
</dbReference>
<evidence type="ECO:0000259" key="1">
    <source>
        <dbReference type="Pfam" id="PF03144"/>
    </source>
</evidence>
<gene>
    <name evidence="2" type="ORF">NKOR_05445</name>
</gene>
<dbReference type="PATRIC" id="fig|1229908.8.peg.1188"/>
<dbReference type="PANTHER" id="PTHR43721">
    <property type="entry name" value="ELONGATION FACTOR TU-RELATED"/>
    <property type="match status" value="1"/>
</dbReference>
<dbReference type="GO" id="GO:0005525">
    <property type="term" value="F:GTP binding"/>
    <property type="evidence" value="ECO:0007669"/>
    <property type="project" value="InterPro"/>
</dbReference>
<dbReference type="STRING" id="1229908.NKOR_05445"/>
<dbReference type="GO" id="GO:0003746">
    <property type="term" value="F:translation elongation factor activity"/>
    <property type="evidence" value="ECO:0007669"/>
    <property type="project" value="UniProtKB-KW"/>
</dbReference>
<keyword evidence="3" id="KW-1185">Reference proteome</keyword>
<dbReference type="RefSeq" id="WP_014963360.1">
    <property type="nucleotide sequence ID" value="NC_018655.1"/>
</dbReference>
<evidence type="ECO:0000313" key="2">
    <source>
        <dbReference type="EMBL" id="AFS80975.1"/>
    </source>
</evidence>
<dbReference type="InterPro" id="IPR050055">
    <property type="entry name" value="EF-Tu_GTPase"/>
</dbReference>
<reference evidence="2 3" key="1">
    <citation type="journal article" date="2012" name="J. Bacteriol.">
        <title>Draft Genome Sequence of an Ammonia-Oxidizing Archaeon, "Candidatus Nitrosopumilus koreensis" AR1, from Marine Sediment.</title>
        <authorList>
            <person name="Park S.J."/>
            <person name="Kim J.G."/>
            <person name="Jung M.Y."/>
            <person name="Kim S.J."/>
            <person name="Cha I.T."/>
            <person name="Kwon K."/>
            <person name="Lee J.H."/>
            <person name="Rhee S.K."/>
        </authorList>
    </citation>
    <scope>NUCLEOTIDE SEQUENCE [LARGE SCALE GENOMIC DNA]</scope>
    <source>
        <strain evidence="2 3">AR1</strain>
    </source>
</reference>
<dbReference type="EMBL" id="CP003842">
    <property type="protein sequence ID" value="AFS80975.1"/>
    <property type="molecule type" value="Genomic_DNA"/>
</dbReference>
<accession>K0B7R3</accession>
<keyword evidence="2" id="KW-0251">Elongation factor</keyword>
<dbReference type="PANTHER" id="PTHR43721:SF11">
    <property type="entry name" value="SELENOCYSTEINE-SPECIFIC ELONGATION FACTOR"/>
    <property type="match status" value="1"/>
</dbReference>
<evidence type="ECO:0000313" key="3">
    <source>
        <dbReference type="Proteomes" id="UP000006101"/>
    </source>
</evidence>
<protein>
    <submittedName>
        <fullName evidence="2">Elongation factor Tu domain-containing protein</fullName>
    </submittedName>
</protein>